<accession>A0ACD5AHW6</accession>
<keyword evidence="2" id="KW-1185">Reference proteome</keyword>
<dbReference type="EMBL" id="CP146022">
    <property type="protein sequence ID" value="WWQ66822.1"/>
    <property type="molecule type" value="Genomic_DNA"/>
</dbReference>
<reference evidence="1" key="1">
    <citation type="journal article" date="2025" name="Int. J. Syst. Evol. Microbiol.">
        <title>Streptomyces citrinus sp. nov., with yellow diffusible pigment.</title>
        <authorList>
            <person name="He Y."/>
            <person name="Yang E."/>
            <person name="Xu J."/>
            <person name="Sun Y."/>
            <person name="Sun L."/>
        </authorList>
    </citation>
    <scope>NUCLEOTIDE SEQUENCE</scope>
    <source>
        <strain evidence="1">Q6</strain>
    </source>
</reference>
<gene>
    <name evidence="1" type="ORF">V2W30_28120</name>
</gene>
<proteinExistence type="predicted"/>
<organism evidence="1 2">
    <name type="scientific">Streptomyces citrinus</name>
    <dbReference type="NCBI Taxonomy" id="3118173"/>
    <lineage>
        <taxon>Bacteria</taxon>
        <taxon>Bacillati</taxon>
        <taxon>Actinomycetota</taxon>
        <taxon>Actinomycetes</taxon>
        <taxon>Kitasatosporales</taxon>
        <taxon>Streptomycetaceae</taxon>
        <taxon>Streptomyces</taxon>
    </lineage>
</organism>
<evidence type="ECO:0000313" key="1">
    <source>
        <dbReference type="EMBL" id="WWQ66822.1"/>
    </source>
</evidence>
<name>A0ACD5AHW6_9ACTN</name>
<dbReference type="Proteomes" id="UP001432251">
    <property type="component" value="Chromosome"/>
</dbReference>
<protein>
    <submittedName>
        <fullName evidence="1">Uncharacterized protein</fullName>
    </submittedName>
</protein>
<evidence type="ECO:0000313" key="2">
    <source>
        <dbReference type="Proteomes" id="UP001432251"/>
    </source>
</evidence>
<sequence length="45" mass="4712">MIAAASGWYAPVLAVVAAGSIVTAGVRLRWIWRELGTEAAAGSRR</sequence>